<keyword evidence="3" id="KW-1185">Reference proteome</keyword>
<gene>
    <name evidence="2" type="ORF">SAMN04487993_103725</name>
</gene>
<name>A0A1G8U8R2_9RHOB</name>
<organism evidence="2 3">
    <name type="scientific">Salipiger marinus</name>
    <dbReference type="NCBI Taxonomy" id="555512"/>
    <lineage>
        <taxon>Bacteria</taxon>
        <taxon>Pseudomonadati</taxon>
        <taxon>Pseudomonadota</taxon>
        <taxon>Alphaproteobacteria</taxon>
        <taxon>Rhodobacterales</taxon>
        <taxon>Roseobacteraceae</taxon>
        <taxon>Salipiger</taxon>
    </lineage>
</organism>
<proteinExistence type="predicted"/>
<protein>
    <submittedName>
        <fullName evidence="2">Uncharacterized protein</fullName>
    </submittedName>
</protein>
<feature type="transmembrane region" description="Helical" evidence="1">
    <location>
        <begin position="289"/>
        <end position="308"/>
    </location>
</feature>
<dbReference type="STRING" id="555512.SAMN04487993_103725"/>
<feature type="transmembrane region" description="Helical" evidence="1">
    <location>
        <begin position="234"/>
        <end position="255"/>
    </location>
</feature>
<sequence>MNDFNQQYRDGLMGRDFSGDNFYDREMHRQGREKRFSVNGAGSPASGGGGGGIFALVALVLGALAAPFAVILAAIAHPVLAYRLRRRGTGADAGDVLRSAIITAFAVIAVHAVILVYPQLSAIPGDDPVADNLLWFVLVTEALAWVVAGFTLHRLLGGSFRLAATDAALAFILPATLMGALLASGYTVGTPPSKISLGSLLWGTGLSAGIVAFNIGLLYALIVKFVFRRPFGTAVVTAFATSFAAGILSGVIVYFSQDNPAQIISLVLAIALCRTILRWEGAPTKWWHRLPAAIILGSASWFAALSWIDTNMRI</sequence>
<dbReference type="RefSeq" id="WP_131821883.1">
    <property type="nucleotide sequence ID" value="NZ_FNEJ01000037.1"/>
</dbReference>
<dbReference type="EMBL" id="FNEJ01000037">
    <property type="protein sequence ID" value="SDJ50129.1"/>
    <property type="molecule type" value="Genomic_DNA"/>
</dbReference>
<keyword evidence="1" id="KW-0472">Membrane</keyword>
<keyword evidence="1" id="KW-0812">Transmembrane</keyword>
<dbReference type="Proteomes" id="UP000199093">
    <property type="component" value="Unassembled WGS sequence"/>
</dbReference>
<feature type="transmembrane region" description="Helical" evidence="1">
    <location>
        <begin position="96"/>
        <end position="117"/>
    </location>
</feature>
<feature type="transmembrane region" description="Helical" evidence="1">
    <location>
        <begin position="133"/>
        <end position="156"/>
    </location>
</feature>
<reference evidence="2 3" key="1">
    <citation type="submission" date="2016-10" db="EMBL/GenBank/DDBJ databases">
        <authorList>
            <person name="de Groot N.N."/>
        </authorList>
    </citation>
    <scope>NUCLEOTIDE SEQUENCE [LARGE SCALE GENOMIC DNA]</scope>
    <source>
        <strain evidence="2 3">DSM 26424</strain>
    </source>
</reference>
<dbReference type="AlphaFoldDB" id="A0A1G8U8R2"/>
<accession>A0A1G8U8R2</accession>
<evidence type="ECO:0000256" key="1">
    <source>
        <dbReference type="SAM" id="Phobius"/>
    </source>
</evidence>
<evidence type="ECO:0000313" key="2">
    <source>
        <dbReference type="EMBL" id="SDJ50129.1"/>
    </source>
</evidence>
<evidence type="ECO:0000313" key="3">
    <source>
        <dbReference type="Proteomes" id="UP000199093"/>
    </source>
</evidence>
<feature type="transmembrane region" description="Helical" evidence="1">
    <location>
        <begin position="168"/>
        <end position="188"/>
    </location>
</feature>
<feature type="transmembrane region" description="Helical" evidence="1">
    <location>
        <begin position="53"/>
        <end position="75"/>
    </location>
</feature>
<feature type="transmembrane region" description="Helical" evidence="1">
    <location>
        <begin position="200"/>
        <end position="222"/>
    </location>
</feature>
<keyword evidence="1" id="KW-1133">Transmembrane helix</keyword>